<reference evidence="1 2" key="1">
    <citation type="submission" date="2016-03" db="EMBL/GenBank/DDBJ databases">
        <title>Draft genome sequence of Paenibacillus glacialis DSM 22343.</title>
        <authorList>
            <person name="Shin S.-K."/>
            <person name="Yi H."/>
        </authorList>
    </citation>
    <scope>NUCLEOTIDE SEQUENCE [LARGE SCALE GENOMIC DNA]</scope>
    <source>
        <strain evidence="1 2">DSM 22343</strain>
    </source>
</reference>
<protein>
    <recommendedName>
        <fullName evidence="3">DUF4004 domain-containing protein</fullName>
    </recommendedName>
</protein>
<evidence type="ECO:0000313" key="1">
    <source>
        <dbReference type="EMBL" id="OAB42967.1"/>
    </source>
</evidence>
<dbReference type="STRING" id="494026.PGLA_10960"/>
<organism evidence="1 2">
    <name type="scientific">Paenibacillus glacialis</name>
    <dbReference type="NCBI Taxonomy" id="494026"/>
    <lineage>
        <taxon>Bacteria</taxon>
        <taxon>Bacillati</taxon>
        <taxon>Bacillota</taxon>
        <taxon>Bacilli</taxon>
        <taxon>Bacillales</taxon>
        <taxon>Paenibacillaceae</taxon>
        <taxon>Paenibacillus</taxon>
    </lineage>
</organism>
<dbReference type="RefSeq" id="WP_068532462.1">
    <property type="nucleotide sequence ID" value="NZ_LVJH01000017.1"/>
</dbReference>
<name>A0A168L732_9BACL</name>
<proteinExistence type="predicted"/>
<keyword evidence="2" id="KW-1185">Reference proteome</keyword>
<dbReference type="AlphaFoldDB" id="A0A168L732"/>
<gene>
    <name evidence="1" type="ORF">PGLA_10960</name>
</gene>
<dbReference type="Pfam" id="PF13171">
    <property type="entry name" value="DUF4004"/>
    <property type="match status" value="1"/>
</dbReference>
<evidence type="ECO:0008006" key="3">
    <source>
        <dbReference type="Google" id="ProtNLM"/>
    </source>
</evidence>
<dbReference type="Proteomes" id="UP000076967">
    <property type="component" value="Unassembled WGS sequence"/>
</dbReference>
<dbReference type="OrthoDB" id="1648298at2"/>
<accession>A0A168L732</accession>
<comment type="caution">
    <text evidence="1">The sequence shown here is derived from an EMBL/GenBank/DDBJ whole genome shotgun (WGS) entry which is preliminary data.</text>
</comment>
<evidence type="ECO:0000313" key="2">
    <source>
        <dbReference type="Proteomes" id="UP000076967"/>
    </source>
</evidence>
<dbReference type="EMBL" id="LVJH01000017">
    <property type="protein sequence ID" value="OAB42967.1"/>
    <property type="molecule type" value="Genomic_DNA"/>
</dbReference>
<sequence length="212" mass="24539">MDDDLISKKELLEITGISYGQLYRWKRKSLIPEDWFIRKSSYTGQETFFPRHKILARVDKIINMKDDLSLDELADVFSPNAGETSLRSIELIECNIVSSLTLDLYVEIQGQQDDFTFDNILCIYILEKLLKSGELSRDEGLMLVRTMEEHYGKLAGKNGELVLIRKMGVSVLFLTESADQMYFDKGVKWVIRLPLASSIEELKLKMNEREEE</sequence>
<dbReference type="InterPro" id="IPR025063">
    <property type="entry name" value="DUF4004"/>
</dbReference>